<dbReference type="InterPro" id="IPR001214">
    <property type="entry name" value="SET_dom"/>
</dbReference>
<dbReference type="AlphaFoldDB" id="A0AAD7KCN2"/>
<dbReference type="Proteomes" id="UP001215598">
    <property type="component" value="Unassembled WGS sequence"/>
</dbReference>
<dbReference type="PROSITE" id="PS50280">
    <property type="entry name" value="SET"/>
    <property type="match status" value="1"/>
</dbReference>
<feature type="region of interest" description="Disordered" evidence="1">
    <location>
        <begin position="1"/>
        <end position="29"/>
    </location>
</feature>
<proteinExistence type="predicted"/>
<dbReference type="InterPro" id="IPR046341">
    <property type="entry name" value="SET_dom_sf"/>
</dbReference>
<feature type="domain" description="SET" evidence="2">
    <location>
        <begin position="128"/>
        <end position="298"/>
    </location>
</feature>
<evidence type="ECO:0000256" key="1">
    <source>
        <dbReference type="SAM" id="MobiDB-lite"/>
    </source>
</evidence>
<dbReference type="PANTHER" id="PTHR47332">
    <property type="entry name" value="SET DOMAIN-CONTAINING PROTEIN 5"/>
    <property type="match status" value="1"/>
</dbReference>
<reference evidence="3" key="1">
    <citation type="submission" date="2023-03" db="EMBL/GenBank/DDBJ databases">
        <title>Massive genome expansion in bonnet fungi (Mycena s.s.) driven by repeated elements and novel gene families across ecological guilds.</title>
        <authorList>
            <consortium name="Lawrence Berkeley National Laboratory"/>
            <person name="Harder C.B."/>
            <person name="Miyauchi S."/>
            <person name="Viragh M."/>
            <person name="Kuo A."/>
            <person name="Thoen E."/>
            <person name="Andreopoulos B."/>
            <person name="Lu D."/>
            <person name="Skrede I."/>
            <person name="Drula E."/>
            <person name="Henrissat B."/>
            <person name="Morin E."/>
            <person name="Kohler A."/>
            <person name="Barry K."/>
            <person name="LaButti K."/>
            <person name="Morin E."/>
            <person name="Salamov A."/>
            <person name="Lipzen A."/>
            <person name="Mereny Z."/>
            <person name="Hegedus B."/>
            <person name="Baldrian P."/>
            <person name="Stursova M."/>
            <person name="Weitz H."/>
            <person name="Taylor A."/>
            <person name="Grigoriev I.V."/>
            <person name="Nagy L.G."/>
            <person name="Martin F."/>
            <person name="Kauserud H."/>
        </authorList>
    </citation>
    <scope>NUCLEOTIDE SEQUENCE</scope>
    <source>
        <strain evidence="3">CBHHK182m</strain>
    </source>
</reference>
<sequence length="486" mass="53493">MKRGFLNTSKAKKTRPLGPTDPVSDSKPSASVFDILDKALFTGPAKPKVEVRKLPIGKVEKVALPKGWEPPKLEALGPSDTRQPTMIWTTQPEVLTNGKDTFTECIFYPGTKEVLKKIPGYPQPLQHPKPGAFRVATVPGKGTGLFSTRALTLGEHILTERPLLISPIAVYSAYPSSFTYEQYVQVALNEMEQHTKIAVDRMLPHDRAAYMELANSHKEDGSGPCFGIIRTNGLGISGLRPGVEGAGGMYSAVPKYISRLNHSCSPNTQPLFDKASLSYRLFAVRDIAAGEELTYQYVDVDKPAAERNEELKPYDFVCTCTACTEDVPASDARRAAITAFTPNTLLWAVDPKLPDDWLLKQCHEQLARIETEGLQHLPAYYEVSKAIMDIYVGLGNAQKASEWVVRMNRLKWEKDNSLLQSDFNRFEDPADTAAYEAHMMWRMRAPGGSPTSNVFRSMAALAGPNGIKTLPGGVSLMMFPGPAGLF</sequence>
<evidence type="ECO:0000259" key="2">
    <source>
        <dbReference type="PROSITE" id="PS50280"/>
    </source>
</evidence>
<keyword evidence="4" id="KW-1185">Reference proteome</keyword>
<accession>A0AAD7KCN2</accession>
<protein>
    <recommendedName>
        <fullName evidence="2">SET domain-containing protein</fullName>
    </recommendedName>
</protein>
<dbReference type="EMBL" id="JARKIB010000003">
    <property type="protein sequence ID" value="KAJ7782614.1"/>
    <property type="molecule type" value="Genomic_DNA"/>
</dbReference>
<dbReference type="CDD" id="cd20071">
    <property type="entry name" value="SET_SMYD"/>
    <property type="match status" value="1"/>
</dbReference>
<dbReference type="PANTHER" id="PTHR47332:SF4">
    <property type="entry name" value="SET DOMAIN-CONTAINING PROTEIN 5"/>
    <property type="match status" value="1"/>
</dbReference>
<comment type="caution">
    <text evidence="3">The sequence shown here is derived from an EMBL/GenBank/DDBJ whole genome shotgun (WGS) entry which is preliminary data.</text>
</comment>
<evidence type="ECO:0000313" key="3">
    <source>
        <dbReference type="EMBL" id="KAJ7782614.1"/>
    </source>
</evidence>
<dbReference type="SUPFAM" id="SSF82199">
    <property type="entry name" value="SET domain"/>
    <property type="match status" value="1"/>
</dbReference>
<dbReference type="Gene3D" id="2.170.270.10">
    <property type="entry name" value="SET domain"/>
    <property type="match status" value="1"/>
</dbReference>
<dbReference type="InterPro" id="IPR053185">
    <property type="entry name" value="SET_domain_protein"/>
</dbReference>
<organism evidence="3 4">
    <name type="scientific">Mycena metata</name>
    <dbReference type="NCBI Taxonomy" id="1033252"/>
    <lineage>
        <taxon>Eukaryota</taxon>
        <taxon>Fungi</taxon>
        <taxon>Dikarya</taxon>
        <taxon>Basidiomycota</taxon>
        <taxon>Agaricomycotina</taxon>
        <taxon>Agaricomycetes</taxon>
        <taxon>Agaricomycetidae</taxon>
        <taxon>Agaricales</taxon>
        <taxon>Marasmiineae</taxon>
        <taxon>Mycenaceae</taxon>
        <taxon>Mycena</taxon>
    </lineage>
</organism>
<dbReference type="SMART" id="SM00317">
    <property type="entry name" value="SET"/>
    <property type="match status" value="1"/>
</dbReference>
<gene>
    <name evidence="3" type="ORF">B0H16DRAFT_1493769</name>
</gene>
<dbReference type="Pfam" id="PF00856">
    <property type="entry name" value="SET"/>
    <property type="match status" value="1"/>
</dbReference>
<name>A0AAD7KCN2_9AGAR</name>
<evidence type="ECO:0000313" key="4">
    <source>
        <dbReference type="Proteomes" id="UP001215598"/>
    </source>
</evidence>